<comment type="caution">
    <text evidence="2">The sequence shown here is derived from an EMBL/GenBank/DDBJ whole genome shotgun (WGS) entry which is preliminary data.</text>
</comment>
<sequence>MTNPRPYRAKPTDPTHAGEDGFVYGWYVEIGANKHYIISLDAKRQDTKTYETWDSLFALDEDYVTSVHPHTVGQDTGGEDKNHKKVYYNDEIKDDEGHVAIVKWCKKALGVCLEWDDGEITYPNRNYDYVDFVVIGTIHDKEQE</sequence>
<protein>
    <recommendedName>
        <fullName evidence="1">YopX protein domain-containing protein</fullName>
    </recommendedName>
</protein>
<dbReference type="Pfam" id="PF09643">
    <property type="entry name" value="YopX"/>
    <property type="match status" value="1"/>
</dbReference>
<accession>A0A0F9DBE5</accession>
<dbReference type="InterPro" id="IPR019096">
    <property type="entry name" value="YopX_protein"/>
</dbReference>
<feature type="domain" description="YopX protein" evidence="1">
    <location>
        <begin position="35"/>
        <end position="140"/>
    </location>
</feature>
<proteinExistence type="predicted"/>
<evidence type="ECO:0000259" key="1">
    <source>
        <dbReference type="Pfam" id="PF09643"/>
    </source>
</evidence>
<organism evidence="2">
    <name type="scientific">marine sediment metagenome</name>
    <dbReference type="NCBI Taxonomy" id="412755"/>
    <lineage>
        <taxon>unclassified sequences</taxon>
        <taxon>metagenomes</taxon>
        <taxon>ecological metagenomes</taxon>
    </lineage>
</organism>
<gene>
    <name evidence="2" type="ORF">LCGC14_2566500</name>
</gene>
<evidence type="ECO:0000313" key="2">
    <source>
        <dbReference type="EMBL" id="KKL09373.1"/>
    </source>
</evidence>
<reference evidence="2" key="1">
    <citation type="journal article" date="2015" name="Nature">
        <title>Complex archaea that bridge the gap between prokaryotes and eukaryotes.</title>
        <authorList>
            <person name="Spang A."/>
            <person name="Saw J.H."/>
            <person name="Jorgensen S.L."/>
            <person name="Zaremba-Niedzwiedzka K."/>
            <person name="Martijn J."/>
            <person name="Lind A.E."/>
            <person name="van Eijk R."/>
            <person name="Schleper C."/>
            <person name="Guy L."/>
            <person name="Ettema T.J."/>
        </authorList>
    </citation>
    <scope>NUCLEOTIDE SEQUENCE</scope>
</reference>
<name>A0A0F9DBE5_9ZZZZ</name>
<dbReference type="EMBL" id="LAZR01042509">
    <property type="protein sequence ID" value="KKL09373.1"/>
    <property type="molecule type" value="Genomic_DNA"/>
</dbReference>
<dbReference type="SUPFAM" id="SSF159006">
    <property type="entry name" value="YopX-like"/>
    <property type="match status" value="1"/>
</dbReference>
<dbReference type="AlphaFoldDB" id="A0A0F9DBE5"/>